<gene>
    <name evidence="1" type="ORF">LMG8286_00521</name>
</gene>
<keyword evidence="2" id="KW-1185">Reference proteome</keyword>
<accession>A0ABN7K2J2</accession>
<reference evidence="1 2" key="1">
    <citation type="submission" date="2020-11" db="EMBL/GenBank/DDBJ databases">
        <authorList>
            <person name="Peeters C."/>
        </authorList>
    </citation>
    <scope>NUCLEOTIDE SEQUENCE [LARGE SCALE GENOMIC DNA]</scope>
    <source>
        <strain evidence="1 2">LMG 8286</strain>
    </source>
</reference>
<proteinExistence type="predicted"/>
<protein>
    <submittedName>
        <fullName evidence="1">Uncharacterized protein</fullName>
    </submittedName>
</protein>
<evidence type="ECO:0000313" key="1">
    <source>
        <dbReference type="EMBL" id="CAD7286756.1"/>
    </source>
</evidence>
<sequence length="69" mass="8172">MTYDELELDAVLLEILENRGSFDSMDDEELYELIEHVATFTDGDYEEAFEYMTQFSPISKKRFVSLFMI</sequence>
<name>A0ABN7K2J2_9BACT</name>
<dbReference type="EMBL" id="CAJHOE010000001">
    <property type="protein sequence ID" value="CAD7286756.1"/>
    <property type="molecule type" value="Genomic_DNA"/>
</dbReference>
<dbReference type="Proteomes" id="UP000789359">
    <property type="component" value="Unassembled WGS sequence"/>
</dbReference>
<dbReference type="RefSeq" id="WP_230056304.1">
    <property type="nucleotide sequence ID" value="NZ_CAJHOE010000001.1"/>
</dbReference>
<comment type="caution">
    <text evidence="1">The sequence shown here is derived from an EMBL/GenBank/DDBJ whole genome shotgun (WGS) entry which is preliminary data.</text>
</comment>
<evidence type="ECO:0000313" key="2">
    <source>
        <dbReference type="Proteomes" id="UP000789359"/>
    </source>
</evidence>
<organism evidence="1 2">
    <name type="scientific">Campylobacter suis</name>
    <dbReference type="NCBI Taxonomy" id="2790657"/>
    <lineage>
        <taxon>Bacteria</taxon>
        <taxon>Pseudomonadati</taxon>
        <taxon>Campylobacterota</taxon>
        <taxon>Epsilonproteobacteria</taxon>
        <taxon>Campylobacterales</taxon>
        <taxon>Campylobacteraceae</taxon>
        <taxon>Campylobacter</taxon>
    </lineage>
</organism>